<keyword evidence="2 4" id="KW-1133">Transmembrane helix</keyword>
<proteinExistence type="inferred from homology"/>
<feature type="compositionally biased region" description="Pro residues" evidence="5">
    <location>
        <begin position="35"/>
        <end position="44"/>
    </location>
</feature>
<evidence type="ECO:0000256" key="2">
    <source>
        <dbReference type="ARBA" id="ARBA00022989"/>
    </source>
</evidence>
<sequence>MRPPSSSSTPSQQQQQQPPPTPSQPPQKTTTTTPAPAPPTPLPLLTPTNPLLLFTLGSLAFLASTTLTRRAIHRRHLRTKPTFYAPNTNPHEHFSPFHDAAQALNLATMNCVSLATMGVGGTLWAFGVDGVGEMRERLRRRLGYAVIYRESVGERPPEGLLEVLRVAGETRVVEGEEGGVTEGKK</sequence>
<dbReference type="PANTHER" id="PTHR39136:SF1">
    <property type="entry name" value="ALTERED INHERITANCE OF MITOCHONDRIA PROTEIN 11"/>
    <property type="match status" value="1"/>
</dbReference>
<dbReference type="EMBL" id="KZ805308">
    <property type="protein sequence ID" value="PVI06464.1"/>
    <property type="molecule type" value="Genomic_DNA"/>
</dbReference>
<comment type="similarity">
    <text evidence="4">Belongs to the AIM11 family.</text>
</comment>
<dbReference type="GO" id="GO:0016020">
    <property type="term" value="C:membrane"/>
    <property type="evidence" value="ECO:0007669"/>
    <property type="project" value="UniProtKB-SubCell"/>
</dbReference>
<dbReference type="InterPro" id="IPR036061">
    <property type="entry name" value="CheW-like_dom_sf"/>
</dbReference>
<feature type="compositionally biased region" description="Low complexity" evidence="5">
    <location>
        <begin position="1"/>
        <end position="16"/>
    </location>
</feature>
<evidence type="ECO:0000313" key="7">
    <source>
        <dbReference type="Proteomes" id="UP000244855"/>
    </source>
</evidence>
<feature type="region of interest" description="Disordered" evidence="5">
    <location>
        <begin position="1"/>
        <end position="44"/>
    </location>
</feature>
<name>A0A2V1E9Z7_9PLEO</name>
<evidence type="ECO:0000313" key="6">
    <source>
        <dbReference type="EMBL" id="PVI06464.1"/>
    </source>
</evidence>
<keyword evidence="7" id="KW-1185">Reference proteome</keyword>
<dbReference type="PANTHER" id="PTHR39136">
    <property type="entry name" value="ALTERED INHERITANCE OF MITOCHONDRIA PROTEIN 11"/>
    <property type="match status" value="1"/>
</dbReference>
<comment type="subcellular location">
    <subcellularLocation>
        <location evidence="4">Membrane</location>
        <topology evidence="4">Multi-pass membrane protein</topology>
    </subcellularLocation>
</comment>
<dbReference type="AlphaFoldDB" id="A0A2V1E9Z7"/>
<dbReference type="GO" id="GO:0005739">
    <property type="term" value="C:mitochondrion"/>
    <property type="evidence" value="ECO:0007669"/>
    <property type="project" value="TreeGrafter"/>
</dbReference>
<dbReference type="GO" id="GO:0007165">
    <property type="term" value="P:signal transduction"/>
    <property type="evidence" value="ECO:0007669"/>
    <property type="project" value="InterPro"/>
</dbReference>
<evidence type="ECO:0000256" key="5">
    <source>
        <dbReference type="SAM" id="MobiDB-lite"/>
    </source>
</evidence>
<keyword evidence="1 4" id="KW-0812">Transmembrane</keyword>
<dbReference type="Proteomes" id="UP000244855">
    <property type="component" value="Unassembled WGS sequence"/>
</dbReference>
<reference evidence="6 7" key="1">
    <citation type="journal article" date="2018" name="Sci. Rep.">
        <title>Comparative genomics provides insights into the lifestyle and reveals functional heterogeneity of dark septate endophytic fungi.</title>
        <authorList>
            <person name="Knapp D.G."/>
            <person name="Nemeth J.B."/>
            <person name="Barry K."/>
            <person name="Hainaut M."/>
            <person name="Henrissat B."/>
            <person name="Johnson J."/>
            <person name="Kuo A."/>
            <person name="Lim J.H.P."/>
            <person name="Lipzen A."/>
            <person name="Nolan M."/>
            <person name="Ohm R.A."/>
            <person name="Tamas L."/>
            <person name="Grigoriev I.V."/>
            <person name="Spatafora J.W."/>
            <person name="Nagy L.G."/>
            <person name="Kovacs G.M."/>
        </authorList>
    </citation>
    <scope>NUCLEOTIDE SEQUENCE [LARGE SCALE GENOMIC DNA]</scope>
    <source>
        <strain evidence="6 7">DSE2036</strain>
    </source>
</reference>
<accession>A0A2V1E9Z7</accession>
<keyword evidence="3 4" id="KW-0472">Membrane</keyword>
<evidence type="ECO:0000256" key="3">
    <source>
        <dbReference type="ARBA" id="ARBA00023136"/>
    </source>
</evidence>
<protein>
    <recommendedName>
        <fullName evidence="4">Altered inheritance of mitochondria protein 11</fullName>
    </recommendedName>
</protein>
<evidence type="ECO:0000256" key="1">
    <source>
        <dbReference type="ARBA" id="ARBA00022692"/>
    </source>
</evidence>
<organism evidence="6 7">
    <name type="scientific">Periconia macrospinosa</name>
    <dbReference type="NCBI Taxonomy" id="97972"/>
    <lineage>
        <taxon>Eukaryota</taxon>
        <taxon>Fungi</taxon>
        <taxon>Dikarya</taxon>
        <taxon>Ascomycota</taxon>
        <taxon>Pezizomycotina</taxon>
        <taxon>Dothideomycetes</taxon>
        <taxon>Pleosporomycetidae</taxon>
        <taxon>Pleosporales</taxon>
        <taxon>Massarineae</taxon>
        <taxon>Periconiaceae</taxon>
        <taxon>Periconia</taxon>
    </lineage>
</organism>
<gene>
    <name evidence="4" type="primary">AIM11</name>
    <name evidence="6" type="ORF">DM02DRAFT_609660</name>
</gene>
<dbReference type="SUPFAM" id="SSF50341">
    <property type="entry name" value="CheW-like"/>
    <property type="match status" value="1"/>
</dbReference>
<feature type="transmembrane region" description="Helical" evidence="4">
    <location>
        <begin position="51"/>
        <end position="68"/>
    </location>
</feature>
<dbReference type="OrthoDB" id="3558022at2759"/>
<dbReference type="STRING" id="97972.A0A2V1E9Z7"/>
<dbReference type="InterPro" id="IPR038814">
    <property type="entry name" value="AIM11"/>
</dbReference>
<evidence type="ECO:0000256" key="4">
    <source>
        <dbReference type="RuleBase" id="RU367098"/>
    </source>
</evidence>